<evidence type="ECO:0000313" key="6">
    <source>
        <dbReference type="EMBL" id="EKX44937.1"/>
    </source>
</evidence>
<dbReference type="GeneID" id="17301669"/>
<dbReference type="SMART" id="SM00064">
    <property type="entry name" value="FYVE"/>
    <property type="match status" value="1"/>
</dbReference>
<dbReference type="OMA" id="CAPKNNT"/>
<dbReference type="eggNOG" id="KOG1819">
    <property type="taxonomic scope" value="Eukaryota"/>
</dbReference>
<dbReference type="InterPro" id="IPR013083">
    <property type="entry name" value="Znf_RING/FYVE/PHD"/>
</dbReference>
<dbReference type="KEGG" id="gtt:GUITHDRAFT_51022"/>
<evidence type="ECO:0000256" key="4">
    <source>
        <dbReference type="PROSITE-ProRule" id="PRU00091"/>
    </source>
</evidence>
<accession>L1J9E5</accession>
<name>L1J9E5_GUITC</name>
<dbReference type="PaxDb" id="55529-EKX44937"/>
<dbReference type="InterPro" id="IPR017455">
    <property type="entry name" value="Znf_FYVE-rel"/>
</dbReference>
<dbReference type="EMBL" id="JH993001">
    <property type="protein sequence ID" value="EKX44937.1"/>
    <property type="molecule type" value="Genomic_DNA"/>
</dbReference>
<dbReference type="OrthoDB" id="660555at2759"/>
<dbReference type="PANTHER" id="PTHR39490:SF8">
    <property type="entry name" value="ZINC FINGER FYVE DOMAIN-CONTAINING PROTEIN 21"/>
    <property type="match status" value="1"/>
</dbReference>
<keyword evidence="1" id="KW-0479">Metal-binding</keyword>
<keyword evidence="2 4" id="KW-0863">Zinc-finger</keyword>
<keyword evidence="3" id="KW-0862">Zinc</keyword>
<dbReference type="AlphaFoldDB" id="L1J9E5"/>
<protein>
    <recommendedName>
        <fullName evidence="5">FYVE-type domain-containing protein</fullName>
    </recommendedName>
</protein>
<dbReference type="PROSITE" id="PS00518">
    <property type="entry name" value="ZF_RING_1"/>
    <property type="match status" value="1"/>
</dbReference>
<evidence type="ECO:0000313" key="7">
    <source>
        <dbReference type="EnsemblProtists" id="EKX44937"/>
    </source>
</evidence>
<reference evidence="8" key="2">
    <citation type="submission" date="2012-11" db="EMBL/GenBank/DDBJ databases">
        <authorList>
            <person name="Kuo A."/>
            <person name="Curtis B.A."/>
            <person name="Tanifuji G."/>
            <person name="Burki F."/>
            <person name="Gruber A."/>
            <person name="Irimia M."/>
            <person name="Maruyama S."/>
            <person name="Arias M.C."/>
            <person name="Ball S.G."/>
            <person name="Gile G.H."/>
            <person name="Hirakawa Y."/>
            <person name="Hopkins J.F."/>
            <person name="Rensing S.A."/>
            <person name="Schmutz J."/>
            <person name="Symeonidi A."/>
            <person name="Elias M."/>
            <person name="Eveleigh R.J."/>
            <person name="Herman E.K."/>
            <person name="Klute M.J."/>
            <person name="Nakayama T."/>
            <person name="Obornik M."/>
            <person name="Reyes-Prieto A."/>
            <person name="Armbrust E.V."/>
            <person name="Aves S.J."/>
            <person name="Beiko R.G."/>
            <person name="Coutinho P."/>
            <person name="Dacks J.B."/>
            <person name="Durnford D.G."/>
            <person name="Fast N.M."/>
            <person name="Green B.R."/>
            <person name="Grisdale C."/>
            <person name="Hempe F."/>
            <person name="Henrissat B."/>
            <person name="Hoppner M.P."/>
            <person name="Ishida K.-I."/>
            <person name="Kim E."/>
            <person name="Koreny L."/>
            <person name="Kroth P.G."/>
            <person name="Liu Y."/>
            <person name="Malik S.-B."/>
            <person name="Maier U.G."/>
            <person name="McRose D."/>
            <person name="Mock T."/>
            <person name="Neilson J.A."/>
            <person name="Onodera N.T."/>
            <person name="Poole A.M."/>
            <person name="Pritham E.J."/>
            <person name="Richards T.A."/>
            <person name="Rocap G."/>
            <person name="Roy S.W."/>
            <person name="Sarai C."/>
            <person name="Schaack S."/>
            <person name="Shirato S."/>
            <person name="Slamovits C.H."/>
            <person name="Spencer D.F."/>
            <person name="Suzuki S."/>
            <person name="Worden A.Z."/>
            <person name="Zauner S."/>
            <person name="Barry K."/>
            <person name="Bell C."/>
            <person name="Bharti A.K."/>
            <person name="Crow J.A."/>
            <person name="Grimwood J."/>
            <person name="Kramer R."/>
            <person name="Lindquist E."/>
            <person name="Lucas S."/>
            <person name="Salamov A."/>
            <person name="McFadden G.I."/>
            <person name="Lane C.E."/>
            <person name="Keeling P.J."/>
            <person name="Gray M.W."/>
            <person name="Grigoriev I.V."/>
            <person name="Archibald J.M."/>
        </authorList>
    </citation>
    <scope>NUCLEOTIDE SEQUENCE</scope>
    <source>
        <strain evidence="8">CCMP2712</strain>
    </source>
</reference>
<dbReference type="Gene3D" id="3.30.40.10">
    <property type="entry name" value="Zinc/RING finger domain, C3HC4 (zinc finger)"/>
    <property type="match status" value="1"/>
</dbReference>
<dbReference type="PROSITE" id="PS50178">
    <property type="entry name" value="ZF_FYVE"/>
    <property type="match status" value="1"/>
</dbReference>
<dbReference type="SUPFAM" id="SSF57903">
    <property type="entry name" value="FYVE/PHD zinc finger"/>
    <property type="match status" value="1"/>
</dbReference>
<dbReference type="InterPro" id="IPR000306">
    <property type="entry name" value="Znf_FYVE"/>
</dbReference>
<dbReference type="InterPro" id="IPR017907">
    <property type="entry name" value="Znf_RING_CS"/>
</dbReference>
<dbReference type="EnsemblProtists" id="EKX44937">
    <property type="protein sequence ID" value="EKX44937"/>
    <property type="gene ID" value="GUITHDRAFT_51022"/>
</dbReference>
<keyword evidence="8" id="KW-1185">Reference proteome</keyword>
<feature type="non-terminal residue" evidence="6">
    <location>
        <position position="1"/>
    </location>
</feature>
<evidence type="ECO:0000259" key="5">
    <source>
        <dbReference type="PROSITE" id="PS50178"/>
    </source>
</evidence>
<evidence type="ECO:0000256" key="1">
    <source>
        <dbReference type="ARBA" id="ARBA00022723"/>
    </source>
</evidence>
<dbReference type="InterPro" id="IPR011011">
    <property type="entry name" value="Znf_FYVE_PHD"/>
</dbReference>
<dbReference type="RefSeq" id="XP_005831917.1">
    <property type="nucleotide sequence ID" value="XM_005831860.1"/>
</dbReference>
<gene>
    <name evidence="6" type="ORF">GUITHDRAFT_51022</name>
</gene>
<organism evidence="6">
    <name type="scientific">Guillardia theta (strain CCMP2712)</name>
    <name type="common">Cryptophyte</name>
    <dbReference type="NCBI Taxonomy" id="905079"/>
    <lineage>
        <taxon>Eukaryota</taxon>
        <taxon>Cryptophyceae</taxon>
        <taxon>Pyrenomonadales</taxon>
        <taxon>Geminigeraceae</taxon>
        <taxon>Guillardia</taxon>
    </lineage>
</organism>
<sequence length="66" mass="7702">SGPEWVDDTTVTQCKSCGFVFSFIIRKHHCRMCGHVFCRYCAAETWPLPKFEYLSPVRVCRKCARL</sequence>
<reference evidence="7" key="3">
    <citation type="submission" date="2015-06" db="UniProtKB">
        <authorList>
            <consortium name="EnsemblProtists"/>
        </authorList>
    </citation>
    <scope>IDENTIFICATION</scope>
</reference>
<evidence type="ECO:0000313" key="8">
    <source>
        <dbReference type="Proteomes" id="UP000011087"/>
    </source>
</evidence>
<feature type="domain" description="FYVE-type" evidence="5">
    <location>
        <begin position="8"/>
        <end position="66"/>
    </location>
</feature>
<dbReference type="InterPro" id="IPR052113">
    <property type="entry name" value="FYVE-type_Zinc_Finger"/>
</dbReference>
<evidence type="ECO:0000256" key="2">
    <source>
        <dbReference type="ARBA" id="ARBA00022771"/>
    </source>
</evidence>
<dbReference type="Proteomes" id="UP000011087">
    <property type="component" value="Unassembled WGS sequence"/>
</dbReference>
<proteinExistence type="predicted"/>
<feature type="non-terminal residue" evidence="6">
    <location>
        <position position="66"/>
    </location>
</feature>
<reference evidence="6 8" key="1">
    <citation type="journal article" date="2012" name="Nature">
        <title>Algal genomes reveal evolutionary mosaicism and the fate of nucleomorphs.</title>
        <authorList>
            <consortium name="DOE Joint Genome Institute"/>
            <person name="Curtis B.A."/>
            <person name="Tanifuji G."/>
            <person name="Burki F."/>
            <person name="Gruber A."/>
            <person name="Irimia M."/>
            <person name="Maruyama S."/>
            <person name="Arias M.C."/>
            <person name="Ball S.G."/>
            <person name="Gile G.H."/>
            <person name="Hirakawa Y."/>
            <person name="Hopkins J.F."/>
            <person name="Kuo A."/>
            <person name="Rensing S.A."/>
            <person name="Schmutz J."/>
            <person name="Symeonidi A."/>
            <person name="Elias M."/>
            <person name="Eveleigh R.J."/>
            <person name="Herman E.K."/>
            <person name="Klute M.J."/>
            <person name="Nakayama T."/>
            <person name="Obornik M."/>
            <person name="Reyes-Prieto A."/>
            <person name="Armbrust E.V."/>
            <person name="Aves S.J."/>
            <person name="Beiko R.G."/>
            <person name="Coutinho P."/>
            <person name="Dacks J.B."/>
            <person name="Durnford D.G."/>
            <person name="Fast N.M."/>
            <person name="Green B.R."/>
            <person name="Grisdale C.J."/>
            <person name="Hempel F."/>
            <person name="Henrissat B."/>
            <person name="Hoppner M.P."/>
            <person name="Ishida K."/>
            <person name="Kim E."/>
            <person name="Koreny L."/>
            <person name="Kroth P.G."/>
            <person name="Liu Y."/>
            <person name="Malik S.B."/>
            <person name="Maier U.G."/>
            <person name="McRose D."/>
            <person name="Mock T."/>
            <person name="Neilson J.A."/>
            <person name="Onodera N.T."/>
            <person name="Poole A.M."/>
            <person name="Pritham E.J."/>
            <person name="Richards T.A."/>
            <person name="Rocap G."/>
            <person name="Roy S.W."/>
            <person name="Sarai C."/>
            <person name="Schaack S."/>
            <person name="Shirato S."/>
            <person name="Slamovits C.H."/>
            <person name="Spencer D.F."/>
            <person name="Suzuki S."/>
            <person name="Worden A.Z."/>
            <person name="Zauner S."/>
            <person name="Barry K."/>
            <person name="Bell C."/>
            <person name="Bharti A.K."/>
            <person name="Crow J.A."/>
            <person name="Grimwood J."/>
            <person name="Kramer R."/>
            <person name="Lindquist E."/>
            <person name="Lucas S."/>
            <person name="Salamov A."/>
            <person name="McFadden G.I."/>
            <person name="Lane C.E."/>
            <person name="Keeling P.J."/>
            <person name="Gray M.W."/>
            <person name="Grigoriev I.V."/>
            <person name="Archibald J.M."/>
        </authorList>
    </citation>
    <scope>NUCLEOTIDE SEQUENCE</scope>
    <source>
        <strain evidence="6 8">CCMP2712</strain>
    </source>
</reference>
<dbReference type="HOGENOM" id="CLU_190275_0_0_1"/>
<evidence type="ECO:0000256" key="3">
    <source>
        <dbReference type="ARBA" id="ARBA00022833"/>
    </source>
</evidence>
<dbReference type="PANTHER" id="PTHR39490">
    <property type="entry name" value="ARRESTIN DOMAIN-CONTAINING PROTEIN D"/>
    <property type="match status" value="1"/>
</dbReference>
<dbReference type="GO" id="GO:0008270">
    <property type="term" value="F:zinc ion binding"/>
    <property type="evidence" value="ECO:0007669"/>
    <property type="project" value="UniProtKB-KW"/>
</dbReference>
<dbReference type="Pfam" id="PF01363">
    <property type="entry name" value="FYVE"/>
    <property type="match status" value="1"/>
</dbReference>